<dbReference type="Gene3D" id="3.40.50.300">
    <property type="entry name" value="P-loop containing nucleotide triphosphate hydrolases"/>
    <property type="match status" value="1"/>
</dbReference>
<reference evidence="11 12" key="2">
    <citation type="submission" date="2021-05" db="EMBL/GenBank/DDBJ databases">
        <title>Ecology and evolution of chlamydial symbionts of arthropods.</title>
        <authorList>
            <person name="Halter T."/>
            <person name="Sixt B.S."/>
            <person name="Toenshoff E.R."/>
            <person name="Koestlbacher S."/>
            <person name="Schulz F."/>
            <person name="Kostanjsek R."/>
            <person name="Collingro A."/>
            <person name="Hendrickx F."/>
            <person name="Horn M."/>
        </authorList>
    </citation>
    <scope>NUCLEOTIDE SEQUENCE [LARGE SCALE GENOMIC DNA]</scope>
    <source>
        <strain evidence="11 12">15C</strain>
    </source>
</reference>
<dbReference type="GO" id="GO:0004385">
    <property type="term" value="F:GMP kinase activity"/>
    <property type="evidence" value="ECO:0007669"/>
    <property type="project" value="UniProtKB-EC"/>
</dbReference>
<feature type="domain" description="Guanylate kinase-like" evidence="10">
    <location>
        <begin position="8"/>
        <end position="186"/>
    </location>
</feature>
<dbReference type="Proteomes" id="UP000822862">
    <property type="component" value="Chromosome"/>
</dbReference>
<evidence type="ECO:0000256" key="4">
    <source>
        <dbReference type="ARBA" id="ARBA00022679"/>
    </source>
</evidence>
<protein>
    <recommendedName>
        <fullName evidence="3 9">Guanylate kinase</fullName>
        <ecNumber evidence="2 9">2.7.4.8</ecNumber>
    </recommendedName>
    <alternativeName>
        <fullName evidence="8 9">GMP kinase</fullName>
    </alternativeName>
</protein>
<gene>
    <name evidence="9" type="primary">gmk</name>
    <name evidence="11" type="ORF">RHAB15C_0000850</name>
</gene>
<dbReference type="SUPFAM" id="SSF52540">
    <property type="entry name" value="P-loop containing nucleoside triphosphate hydrolases"/>
    <property type="match status" value="1"/>
</dbReference>
<comment type="similarity">
    <text evidence="1 9">Belongs to the guanylate kinase family.</text>
</comment>
<dbReference type="PANTHER" id="PTHR23117:SF13">
    <property type="entry name" value="GUANYLATE KINASE"/>
    <property type="match status" value="1"/>
</dbReference>
<dbReference type="InterPro" id="IPR020590">
    <property type="entry name" value="Guanylate_kinase_CS"/>
</dbReference>
<evidence type="ECO:0000256" key="5">
    <source>
        <dbReference type="ARBA" id="ARBA00022741"/>
    </source>
</evidence>
<dbReference type="InterPro" id="IPR008144">
    <property type="entry name" value="Guanylate_kin-like_dom"/>
</dbReference>
<dbReference type="EMBL" id="CP075585">
    <property type="protein sequence ID" value="QZA58967.1"/>
    <property type="molecule type" value="Genomic_DNA"/>
</dbReference>
<dbReference type="InterPro" id="IPR027417">
    <property type="entry name" value="P-loop_NTPase"/>
</dbReference>
<dbReference type="Pfam" id="PF00625">
    <property type="entry name" value="Guanylate_kin"/>
    <property type="match status" value="1"/>
</dbReference>
<evidence type="ECO:0000256" key="2">
    <source>
        <dbReference type="ARBA" id="ARBA00012961"/>
    </source>
</evidence>
<dbReference type="Gene3D" id="3.30.63.10">
    <property type="entry name" value="Guanylate Kinase phosphate binding domain"/>
    <property type="match status" value="1"/>
</dbReference>
<dbReference type="InterPro" id="IPR017665">
    <property type="entry name" value="Guanylate_kinase"/>
</dbReference>
<dbReference type="PROSITE" id="PS00856">
    <property type="entry name" value="GUANYLATE_KINASE_1"/>
    <property type="match status" value="1"/>
</dbReference>
<accession>A0ABX8Z338</accession>
<dbReference type="NCBIfam" id="TIGR03263">
    <property type="entry name" value="guanyl_kin"/>
    <property type="match status" value="1"/>
</dbReference>
<keyword evidence="5 9" id="KW-0547">Nucleotide-binding</keyword>
<dbReference type="PROSITE" id="PS50052">
    <property type="entry name" value="GUANYLATE_KINASE_2"/>
    <property type="match status" value="1"/>
</dbReference>
<reference evidence="11 12" key="1">
    <citation type="submission" date="2020-01" db="EMBL/GenBank/DDBJ databases">
        <authorList>
            <person name="Sixt B."/>
            <person name="Schulz F."/>
            <person name="Kostanjsek R."/>
            <person name="Koestlbacher S."/>
            <person name="Collingro A."/>
            <person name="Toenshoff E."/>
            <person name="Horn M."/>
        </authorList>
    </citation>
    <scope>NUCLEOTIDE SEQUENCE [LARGE SCALE GENOMIC DNA]</scope>
    <source>
        <strain evidence="11 12">15C</strain>
    </source>
</reference>
<dbReference type="InterPro" id="IPR008145">
    <property type="entry name" value="GK/Ca_channel_bsu"/>
</dbReference>
<dbReference type="CDD" id="cd00071">
    <property type="entry name" value="GMPK"/>
    <property type="match status" value="1"/>
</dbReference>
<comment type="subcellular location">
    <subcellularLocation>
        <location evidence="9">Cytoplasm</location>
    </subcellularLocation>
</comment>
<dbReference type="PANTHER" id="PTHR23117">
    <property type="entry name" value="GUANYLATE KINASE-RELATED"/>
    <property type="match status" value="1"/>
</dbReference>
<sequence length="197" mass="22756">MLSNFLTGFVFVLSAPAGTGKTTLIRMLSNEFDSIVESVSYTTRPPRSNEVDGKDYFFISEKEFESKIKEGDFLEYAKVFGYNYGTSCEYVHSQQKRGKHVFLVIDTQGAIQLKEKKFTAIYIFLSPPSLEVLESRLLNRKTENKKTLARRLSWAEQELKKISYYDYHIVNDSLEHAYAVLRSIVIAEEHRVRQLST</sequence>
<dbReference type="HAMAP" id="MF_00328">
    <property type="entry name" value="Guanylate_kinase"/>
    <property type="match status" value="1"/>
</dbReference>
<feature type="binding site" evidence="9">
    <location>
        <begin position="15"/>
        <end position="22"/>
    </location>
    <ligand>
        <name>ATP</name>
        <dbReference type="ChEBI" id="CHEBI:30616"/>
    </ligand>
</feature>
<evidence type="ECO:0000259" key="10">
    <source>
        <dbReference type="PROSITE" id="PS50052"/>
    </source>
</evidence>
<dbReference type="RefSeq" id="WP_194845341.1">
    <property type="nucleotide sequence ID" value="NZ_CP075585.1"/>
</dbReference>
<evidence type="ECO:0000313" key="11">
    <source>
        <dbReference type="EMBL" id="QZA58967.1"/>
    </source>
</evidence>
<comment type="catalytic activity">
    <reaction evidence="9">
        <text>GMP + ATP = GDP + ADP</text>
        <dbReference type="Rhea" id="RHEA:20780"/>
        <dbReference type="ChEBI" id="CHEBI:30616"/>
        <dbReference type="ChEBI" id="CHEBI:58115"/>
        <dbReference type="ChEBI" id="CHEBI:58189"/>
        <dbReference type="ChEBI" id="CHEBI:456216"/>
        <dbReference type="EC" id="2.7.4.8"/>
    </reaction>
</comment>
<evidence type="ECO:0000256" key="3">
    <source>
        <dbReference type="ARBA" id="ARBA00016296"/>
    </source>
</evidence>
<keyword evidence="6 9" id="KW-0418">Kinase</keyword>
<keyword evidence="12" id="KW-1185">Reference proteome</keyword>
<evidence type="ECO:0000256" key="1">
    <source>
        <dbReference type="ARBA" id="ARBA00005790"/>
    </source>
</evidence>
<evidence type="ECO:0000256" key="9">
    <source>
        <dbReference type="HAMAP-Rule" id="MF_00328"/>
    </source>
</evidence>
<keyword evidence="7 9" id="KW-0067">ATP-binding</keyword>
<dbReference type="SMART" id="SM00072">
    <property type="entry name" value="GuKc"/>
    <property type="match status" value="1"/>
</dbReference>
<name>A0ABX8Z338_9BACT</name>
<dbReference type="EC" id="2.7.4.8" evidence="2 9"/>
<keyword evidence="9" id="KW-0963">Cytoplasm</keyword>
<evidence type="ECO:0000256" key="7">
    <source>
        <dbReference type="ARBA" id="ARBA00022840"/>
    </source>
</evidence>
<evidence type="ECO:0000313" key="12">
    <source>
        <dbReference type="Proteomes" id="UP000822862"/>
    </source>
</evidence>
<proteinExistence type="inferred from homology"/>
<evidence type="ECO:0000256" key="8">
    <source>
        <dbReference type="ARBA" id="ARBA00030128"/>
    </source>
</evidence>
<keyword evidence="4 9" id="KW-0808">Transferase</keyword>
<comment type="function">
    <text evidence="9">Essential for recycling GMP and indirectly, cGMP.</text>
</comment>
<evidence type="ECO:0000256" key="6">
    <source>
        <dbReference type="ARBA" id="ARBA00022777"/>
    </source>
</evidence>
<organism evidence="11 12">
    <name type="scientific">Candidatus Rhabdochlamydia porcellionis</name>
    <dbReference type="NCBI Taxonomy" id="225148"/>
    <lineage>
        <taxon>Bacteria</taxon>
        <taxon>Pseudomonadati</taxon>
        <taxon>Chlamydiota</taxon>
        <taxon>Chlamydiia</taxon>
        <taxon>Parachlamydiales</taxon>
        <taxon>Candidatus Rhabdochlamydiaceae</taxon>
        <taxon>Candidatus Rhabdochlamydia</taxon>
    </lineage>
</organism>